<reference evidence="7 8" key="1">
    <citation type="submission" date="2020-01" db="EMBL/GenBank/DDBJ databases">
        <title>Genome sequencing of strain KACC 21265.</title>
        <authorList>
            <person name="Heo J."/>
            <person name="Kim S.-J."/>
            <person name="Kim J.-S."/>
            <person name="Hong S.-B."/>
            <person name="Kwon S.-W."/>
        </authorList>
    </citation>
    <scope>NUCLEOTIDE SEQUENCE [LARGE SCALE GENOMIC DNA]</scope>
    <source>
        <strain evidence="7 8">KACC 21265</strain>
    </source>
</reference>
<evidence type="ECO:0000256" key="5">
    <source>
        <dbReference type="SAM" id="Phobius"/>
    </source>
</evidence>
<evidence type="ECO:0000313" key="8">
    <source>
        <dbReference type="Proteomes" id="UP000464787"/>
    </source>
</evidence>
<evidence type="ECO:0000259" key="6">
    <source>
        <dbReference type="Pfam" id="PF13664"/>
    </source>
</evidence>
<dbReference type="Pfam" id="PF13664">
    <property type="entry name" value="DUF4149"/>
    <property type="match status" value="1"/>
</dbReference>
<proteinExistence type="predicted"/>
<dbReference type="RefSeq" id="WP_160550483.1">
    <property type="nucleotide sequence ID" value="NZ_CP047650.1"/>
</dbReference>
<gene>
    <name evidence="7" type="ORF">GT347_02560</name>
</gene>
<evidence type="ECO:0000256" key="3">
    <source>
        <dbReference type="ARBA" id="ARBA00022989"/>
    </source>
</evidence>
<keyword evidence="4 5" id="KW-0472">Membrane</keyword>
<keyword evidence="3 5" id="KW-1133">Transmembrane helix</keyword>
<feature type="transmembrane region" description="Helical" evidence="5">
    <location>
        <begin position="7"/>
        <end position="31"/>
    </location>
</feature>
<protein>
    <submittedName>
        <fullName evidence="7">DUF4149 domain-containing protein</fullName>
    </submittedName>
</protein>
<feature type="transmembrane region" description="Helical" evidence="5">
    <location>
        <begin position="85"/>
        <end position="103"/>
    </location>
</feature>
<keyword evidence="8" id="KW-1185">Reference proteome</keyword>
<sequence length="151" mass="16320">MIQNRRFCTLAAGLWWGSLSTLGFFVVPMLFAHLQPVAVAGGMAARLFSGQTWISVVCAMLLIVASRGRGRAQEDGAAAPQDYGWIALVLAGLLLALLSEFAVAPRIVARENLRLWHSVGTGLYVVQWACAGLCFWRLLRPSSNPPPSQPA</sequence>
<dbReference type="AlphaFoldDB" id="A0A857J265"/>
<dbReference type="Proteomes" id="UP000464787">
    <property type="component" value="Chromosome"/>
</dbReference>
<feature type="domain" description="TMEM205-like" evidence="6">
    <location>
        <begin position="10"/>
        <end position="111"/>
    </location>
</feature>
<keyword evidence="2 5" id="KW-0812">Transmembrane</keyword>
<feature type="transmembrane region" description="Helical" evidence="5">
    <location>
        <begin position="43"/>
        <end position="64"/>
    </location>
</feature>
<evidence type="ECO:0000256" key="4">
    <source>
        <dbReference type="ARBA" id="ARBA00023136"/>
    </source>
</evidence>
<feature type="transmembrane region" description="Helical" evidence="5">
    <location>
        <begin position="115"/>
        <end position="139"/>
    </location>
</feature>
<comment type="subcellular location">
    <subcellularLocation>
        <location evidence="1">Membrane</location>
    </subcellularLocation>
</comment>
<name>A0A857J265_9BURK</name>
<organism evidence="7 8">
    <name type="scientific">Xylophilus rhododendri</name>
    <dbReference type="NCBI Taxonomy" id="2697032"/>
    <lineage>
        <taxon>Bacteria</taxon>
        <taxon>Pseudomonadati</taxon>
        <taxon>Pseudomonadota</taxon>
        <taxon>Betaproteobacteria</taxon>
        <taxon>Burkholderiales</taxon>
        <taxon>Xylophilus</taxon>
    </lineage>
</organism>
<dbReference type="EMBL" id="CP047650">
    <property type="protein sequence ID" value="QHI96965.1"/>
    <property type="molecule type" value="Genomic_DNA"/>
</dbReference>
<dbReference type="InterPro" id="IPR025423">
    <property type="entry name" value="TMEM205-like"/>
</dbReference>
<dbReference type="GO" id="GO:0016020">
    <property type="term" value="C:membrane"/>
    <property type="evidence" value="ECO:0007669"/>
    <property type="project" value="UniProtKB-SubCell"/>
</dbReference>
<evidence type="ECO:0000256" key="2">
    <source>
        <dbReference type="ARBA" id="ARBA00022692"/>
    </source>
</evidence>
<dbReference type="KEGG" id="xyk:GT347_02560"/>
<accession>A0A857J265</accession>
<evidence type="ECO:0000313" key="7">
    <source>
        <dbReference type="EMBL" id="QHI96965.1"/>
    </source>
</evidence>
<evidence type="ECO:0000256" key="1">
    <source>
        <dbReference type="ARBA" id="ARBA00004370"/>
    </source>
</evidence>